<evidence type="ECO:0000256" key="6">
    <source>
        <dbReference type="ARBA" id="ARBA00022801"/>
    </source>
</evidence>
<dbReference type="GO" id="GO:0016787">
    <property type="term" value="F:hydrolase activity"/>
    <property type="evidence" value="ECO:0007669"/>
    <property type="project" value="UniProtKB-KW"/>
</dbReference>
<evidence type="ECO:0000256" key="8">
    <source>
        <dbReference type="SAM" id="MobiDB-lite"/>
    </source>
</evidence>
<feature type="domain" description="Integrase catalytic" evidence="9">
    <location>
        <begin position="276"/>
        <end position="434"/>
    </location>
</feature>
<dbReference type="FunFam" id="1.10.340.70:FF:000001">
    <property type="entry name" value="Retrovirus-related Pol polyprotein from transposon gypsy-like Protein"/>
    <property type="match status" value="1"/>
</dbReference>
<dbReference type="GO" id="GO:0015074">
    <property type="term" value="P:DNA integration"/>
    <property type="evidence" value="ECO:0007669"/>
    <property type="project" value="InterPro"/>
</dbReference>
<dbReference type="GO" id="GO:0003964">
    <property type="term" value="F:RNA-directed DNA polymerase activity"/>
    <property type="evidence" value="ECO:0007669"/>
    <property type="project" value="UniProtKB-KW"/>
</dbReference>
<dbReference type="Pfam" id="PF22938">
    <property type="entry name" value="Integrase_p58_C"/>
    <property type="match status" value="1"/>
</dbReference>
<keyword evidence="2" id="KW-0808">Transferase</keyword>
<feature type="non-terminal residue" evidence="10">
    <location>
        <position position="1"/>
    </location>
</feature>
<dbReference type="GO" id="GO:0003676">
    <property type="term" value="F:nucleic acid binding"/>
    <property type="evidence" value="ECO:0007669"/>
    <property type="project" value="InterPro"/>
</dbReference>
<dbReference type="PROSITE" id="PS50994">
    <property type="entry name" value="INTEGRASE"/>
    <property type="match status" value="1"/>
</dbReference>
<dbReference type="Gene3D" id="3.10.20.370">
    <property type="match status" value="1"/>
</dbReference>
<dbReference type="Pfam" id="PF17917">
    <property type="entry name" value="RT_RNaseH"/>
    <property type="match status" value="1"/>
</dbReference>
<dbReference type="PANTHER" id="PTHR37984">
    <property type="entry name" value="PROTEIN CBG26694"/>
    <property type="match status" value="1"/>
</dbReference>
<dbReference type="SUPFAM" id="SSF53098">
    <property type="entry name" value="Ribonuclease H-like"/>
    <property type="match status" value="1"/>
</dbReference>
<dbReference type="FunFam" id="3.10.20.370:FF:000001">
    <property type="entry name" value="Retrovirus-related Pol polyprotein from transposon 17.6-like protein"/>
    <property type="match status" value="1"/>
</dbReference>
<evidence type="ECO:0000259" key="9">
    <source>
        <dbReference type="PROSITE" id="PS50994"/>
    </source>
</evidence>
<evidence type="ECO:0000256" key="4">
    <source>
        <dbReference type="ARBA" id="ARBA00022722"/>
    </source>
</evidence>
<name>A0A0K8TCJ5_LYGHE</name>
<dbReference type="PANTHER" id="PTHR37984:SF15">
    <property type="entry name" value="INTEGRASE CATALYTIC DOMAIN-CONTAINING PROTEIN"/>
    <property type="match status" value="1"/>
</dbReference>
<dbReference type="Gene3D" id="1.10.340.70">
    <property type="match status" value="1"/>
</dbReference>
<dbReference type="InterPro" id="IPR041373">
    <property type="entry name" value="RT_RNaseH"/>
</dbReference>
<dbReference type="GO" id="GO:0004519">
    <property type="term" value="F:endonuclease activity"/>
    <property type="evidence" value="ECO:0007669"/>
    <property type="project" value="UniProtKB-KW"/>
</dbReference>
<dbReference type="Pfam" id="PF17921">
    <property type="entry name" value="Integrase_H2C2"/>
    <property type="match status" value="1"/>
</dbReference>
<dbReference type="InterPro" id="IPR012337">
    <property type="entry name" value="RNaseH-like_sf"/>
</dbReference>
<feature type="compositionally biased region" description="Basic and acidic residues" evidence="8">
    <location>
        <begin position="628"/>
        <end position="639"/>
    </location>
</feature>
<evidence type="ECO:0000256" key="5">
    <source>
        <dbReference type="ARBA" id="ARBA00022759"/>
    </source>
</evidence>
<feature type="compositionally biased region" description="Acidic residues" evidence="8">
    <location>
        <begin position="606"/>
        <end position="617"/>
    </location>
</feature>
<keyword evidence="5" id="KW-0255">Endonuclease</keyword>
<protein>
    <recommendedName>
        <fullName evidence="1">RNA-directed DNA polymerase</fullName>
        <ecNumber evidence="1">2.7.7.49</ecNumber>
    </recommendedName>
</protein>
<feature type="region of interest" description="Disordered" evidence="8">
    <location>
        <begin position="599"/>
        <end position="663"/>
    </location>
</feature>
<dbReference type="InterPro" id="IPR001584">
    <property type="entry name" value="Integrase_cat-core"/>
</dbReference>
<sequence>QETAFTTLKSALVAEPVLAYPRFDLPFVLATDASGAALGAVLSQVENGQEHPIAFASRTLNPAEQRYSVTERELLAVVWGTRHFQTYLLGKRFILETDHTALTAALRLRDPTSRIGRWVLRLAEYEFEPRYRPGTTMGHADGLSRVSIASVLTPRVTKDLLRAAQDIDPWIRELLMSDRPDVKQKDGIWSRTTLTPDGEKFLPLIPATLRSWLISECHEGTLTGHPGVDTTEKEVRRHGTWPKLAKDVENFVRSCSVCQKRNSPNKLTPPLQKPYLPTRPMELVSVDLVGPLPSRTGKKYLFTAVDHFSKYAEAYVIPDCQADTTAKTLVQQFFPTHGLPQAILSDRGTNFTAALLRSLCDQWGIRKLQTTAYHPQSNGIVERFHRTLENLIAKLSKQQGLDWETWLPTALAVYRNTPHNSTGYTPNYLHFGRELRLPRLIPDLRDQPMDMGKLMDNLHTAQRIAASAISKAWEERTRVANKRLTPRQLEEGQQVYLRQMQPPREVLKKFWCPWLGPFSVAQKLSDVTYAIVDPTGVRQVVHLSRLKPAYERGVQDAAAFLPPSQDILHMDPIPEPDQPKESDVPILDEEDYDALIMPPLRVDPEAPIDSEQEDSESDTSLSYEDAETSDRSFETEHLPSPRPYNLRRGNRPDYLALHRGRQS</sequence>
<dbReference type="Pfam" id="PF00665">
    <property type="entry name" value="rve"/>
    <property type="match status" value="1"/>
</dbReference>
<dbReference type="FunFam" id="3.30.420.10:FF:000032">
    <property type="entry name" value="Retrovirus-related Pol polyprotein from transposon 297-like Protein"/>
    <property type="match status" value="1"/>
</dbReference>
<dbReference type="InterPro" id="IPR041588">
    <property type="entry name" value="Integrase_H2C2"/>
</dbReference>
<evidence type="ECO:0000256" key="7">
    <source>
        <dbReference type="ARBA" id="ARBA00022918"/>
    </source>
</evidence>
<organism evidence="10">
    <name type="scientific">Lygus hesperus</name>
    <name type="common">Western plant bug</name>
    <dbReference type="NCBI Taxonomy" id="30085"/>
    <lineage>
        <taxon>Eukaryota</taxon>
        <taxon>Metazoa</taxon>
        <taxon>Ecdysozoa</taxon>
        <taxon>Arthropoda</taxon>
        <taxon>Hexapoda</taxon>
        <taxon>Insecta</taxon>
        <taxon>Pterygota</taxon>
        <taxon>Neoptera</taxon>
        <taxon>Paraneoptera</taxon>
        <taxon>Hemiptera</taxon>
        <taxon>Heteroptera</taxon>
        <taxon>Panheteroptera</taxon>
        <taxon>Cimicomorpha</taxon>
        <taxon>Miridae</taxon>
        <taxon>Mirini</taxon>
        <taxon>Lygus</taxon>
    </lineage>
</organism>
<dbReference type="InterPro" id="IPR043502">
    <property type="entry name" value="DNA/RNA_pol_sf"/>
</dbReference>
<dbReference type="AlphaFoldDB" id="A0A0K8TCJ5"/>
<dbReference type="InterPro" id="IPR036397">
    <property type="entry name" value="RNaseH_sf"/>
</dbReference>
<keyword evidence="6" id="KW-0378">Hydrolase</keyword>
<dbReference type="GO" id="GO:0042575">
    <property type="term" value="C:DNA polymerase complex"/>
    <property type="evidence" value="ECO:0007669"/>
    <property type="project" value="UniProtKB-ARBA"/>
</dbReference>
<dbReference type="CDD" id="cd09274">
    <property type="entry name" value="RNase_HI_RT_Ty3"/>
    <property type="match status" value="1"/>
</dbReference>
<proteinExistence type="predicted"/>
<dbReference type="EMBL" id="GBRD01002543">
    <property type="protein sequence ID" value="JAG63278.1"/>
    <property type="molecule type" value="Transcribed_RNA"/>
</dbReference>
<accession>A0A0K8TCJ5</accession>
<keyword evidence="7" id="KW-0695">RNA-directed DNA polymerase</keyword>
<evidence type="ECO:0000256" key="3">
    <source>
        <dbReference type="ARBA" id="ARBA00022695"/>
    </source>
</evidence>
<keyword evidence="3" id="KW-0548">Nucleotidyltransferase</keyword>
<reference evidence="10" key="1">
    <citation type="submission" date="2014-09" db="EMBL/GenBank/DDBJ databases">
        <authorList>
            <person name="Magalhaes I.L.F."/>
            <person name="Oliveira U."/>
            <person name="Santos F.R."/>
            <person name="Vidigal T.H.D.A."/>
            <person name="Brescovit A.D."/>
            <person name="Santos A.J."/>
        </authorList>
    </citation>
    <scope>NUCLEOTIDE SEQUENCE</scope>
</reference>
<evidence type="ECO:0000313" key="10">
    <source>
        <dbReference type="EMBL" id="JAG63278.1"/>
    </source>
</evidence>
<dbReference type="EC" id="2.7.7.49" evidence="1"/>
<keyword evidence="4" id="KW-0540">Nuclease</keyword>
<dbReference type="InterPro" id="IPR054465">
    <property type="entry name" value="Integrase_p58-like_C"/>
</dbReference>
<evidence type="ECO:0000256" key="1">
    <source>
        <dbReference type="ARBA" id="ARBA00012493"/>
    </source>
</evidence>
<dbReference type="InterPro" id="IPR050951">
    <property type="entry name" value="Retrovirus_Pol_polyprotein"/>
</dbReference>
<dbReference type="SUPFAM" id="SSF56672">
    <property type="entry name" value="DNA/RNA polymerases"/>
    <property type="match status" value="1"/>
</dbReference>
<dbReference type="Gene3D" id="3.30.420.10">
    <property type="entry name" value="Ribonuclease H-like superfamily/Ribonuclease H"/>
    <property type="match status" value="1"/>
</dbReference>
<evidence type="ECO:0000256" key="2">
    <source>
        <dbReference type="ARBA" id="ARBA00022679"/>
    </source>
</evidence>